<dbReference type="OrthoDB" id="7278828at2"/>
<dbReference type="Pfam" id="PF02470">
    <property type="entry name" value="MlaD"/>
    <property type="match status" value="1"/>
</dbReference>
<dbReference type="PANTHER" id="PTHR33371">
    <property type="entry name" value="INTERMEMBRANE PHOSPHOLIPID TRANSPORT SYSTEM BINDING PROTEIN MLAD-RELATED"/>
    <property type="match status" value="1"/>
</dbReference>
<organism evidence="2 3">
    <name type="scientific">Acidomonas methanolica NBRC 104435</name>
    <dbReference type="NCBI Taxonomy" id="1231351"/>
    <lineage>
        <taxon>Bacteria</taxon>
        <taxon>Pseudomonadati</taxon>
        <taxon>Pseudomonadota</taxon>
        <taxon>Alphaproteobacteria</taxon>
        <taxon>Acetobacterales</taxon>
        <taxon>Acetobacteraceae</taxon>
        <taxon>Acidomonas</taxon>
    </lineage>
</organism>
<dbReference type="EMBL" id="BAND01000013">
    <property type="protein sequence ID" value="GAJ28038.1"/>
    <property type="molecule type" value="Genomic_DNA"/>
</dbReference>
<feature type="domain" description="Mce/MlaD" evidence="1">
    <location>
        <begin position="64"/>
        <end position="132"/>
    </location>
</feature>
<sequence length="317" mass="34206">MLRLRHRETQAPLLRVRYADELVGALVLACLALFIAAVVEAGVLHEWLTPAARLRLILPESGIAGLAVGNDVELMGTRIGAIRAVHLNQNSQIYAVADIDPQFKNFIRQDSTATIKRRFVVAGASYIDLSRGKGEKMDWEFAELPAKPEPNPADMITHMLAEMQKSIVPVMKNAEAMTADLKSVVAGLKAGHGTVGRLLVDDTLIRQADATVAQLNEVIQALKPMEAQVAGVVKKADGAMGNVRIISGDLRKMTPTARETMAHLDTASAELPGLLVQAQATADSLKKLSDQLRGLWILGGKGQHGESRRLPEQAVTP</sequence>
<name>A0A023D1K5_ACIMT</name>
<gene>
    <name evidence="2" type="ORF">Amme_013_002</name>
</gene>
<dbReference type="InterPro" id="IPR003399">
    <property type="entry name" value="Mce/MlaD"/>
</dbReference>
<protein>
    <submittedName>
        <fullName evidence="2">ABC transporter</fullName>
    </submittedName>
</protein>
<keyword evidence="3" id="KW-1185">Reference proteome</keyword>
<accession>A0A023D1K5</accession>
<dbReference type="InterPro" id="IPR052336">
    <property type="entry name" value="MlaD_Phospholipid_Transporter"/>
</dbReference>
<evidence type="ECO:0000313" key="3">
    <source>
        <dbReference type="Proteomes" id="UP000019760"/>
    </source>
</evidence>
<comment type="caution">
    <text evidence="2">The sequence shown here is derived from an EMBL/GenBank/DDBJ whole genome shotgun (WGS) entry which is preliminary data.</text>
</comment>
<dbReference type="RefSeq" id="WP_042056235.1">
    <property type="nucleotide sequence ID" value="NZ_BAND01000013.1"/>
</dbReference>
<evidence type="ECO:0000259" key="1">
    <source>
        <dbReference type="Pfam" id="PF02470"/>
    </source>
</evidence>
<proteinExistence type="predicted"/>
<dbReference type="Proteomes" id="UP000019760">
    <property type="component" value="Unassembled WGS sequence"/>
</dbReference>
<dbReference type="PANTHER" id="PTHR33371:SF4">
    <property type="entry name" value="INTERMEMBRANE PHOSPHOLIPID TRANSPORT SYSTEM BINDING PROTEIN MLAD"/>
    <property type="match status" value="1"/>
</dbReference>
<dbReference type="AlphaFoldDB" id="A0A023D1K5"/>
<reference evidence="3" key="1">
    <citation type="journal article" date="2014" name="FEMS Microbiol. Lett.">
        <title>Draft Genomic DNA Sequence of the Facultatively Methylotrophic Bacterium Acidomonas methanolica type strain MB58.</title>
        <authorList>
            <person name="Higashiura N."/>
            <person name="Hadano H."/>
            <person name="Hirakawa H."/>
            <person name="Matsutani M."/>
            <person name="Takabe S."/>
            <person name="Matsushita K."/>
            <person name="Azuma Y."/>
        </authorList>
    </citation>
    <scope>NUCLEOTIDE SEQUENCE [LARGE SCALE GENOMIC DNA]</scope>
    <source>
        <strain evidence="3">MB58</strain>
    </source>
</reference>
<evidence type="ECO:0000313" key="2">
    <source>
        <dbReference type="EMBL" id="GAJ28038.1"/>
    </source>
</evidence>
<reference evidence="2 3" key="2">
    <citation type="journal article" date="2014" name="FEMS Microbiol. Lett.">
        <title>Draft genomic DNA sequence of the facultatively methylotrophic bacterium Acidomonas methanolica type strain MB58.</title>
        <authorList>
            <person name="Higashiura N."/>
            <person name="Hadano H."/>
            <person name="Hirakawa H."/>
            <person name="Matsutani M."/>
            <person name="Takabe S."/>
            <person name="Matsushita K."/>
            <person name="Azuma Y."/>
        </authorList>
    </citation>
    <scope>NUCLEOTIDE SEQUENCE [LARGE SCALE GENOMIC DNA]</scope>
    <source>
        <strain evidence="2 3">MB58</strain>
    </source>
</reference>